<dbReference type="SMART" id="SM00267">
    <property type="entry name" value="GGDEF"/>
    <property type="match status" value="1"/>
</dbReference>
<evidence type="ECO:0000256" key="2">
    <source>
        <dbReference type="ARBA" id="ARBA00012528"/>
    </source>
</evidence>
<evidence type="ECO:0000259" key="5">
    <source>
        <dbReference type="PROSITE" id="PS50887"/>
    </source>
</evidence>
<dbReference type="RefSeq" id="WP_182808781.1">
    <property type="nucleotide sequence ID" value="NZ_JACJFM010000011.1"/>
</dbReference>
<protein>
    <recommendedName>
        <fullName evidence="2">diguanylate cyclase</fullName>
        <ecNumber evidence="2">2.7.7.65</ecNumber>
    </recommendedName>
</protein>
<sequence>MTMPDWYQWDAEEKQLYFFGRPATLFWQDPSLITILKPLKEELGDAYFFLLVAYSASQGTEEDYHQMVNDLGEDFSDGLQRWGDITATAGWGHIIQSVVDYESRSGTVIIENPWELTLFPETRTSYAMPFICGKLSGLFTHCFSRPMRARVNLIERHADYRRAVIQIEPSESTLRSELQKLARQEGFTREQKLQFLNKQLQQKAIELETANRRLQELATRDDLTGLYNRRHFMELAQREFNVCRRYLYPSSIVMFDIDLFKLINDRYGHQAGDKVLKEMAVACKSILRKTDICGRIGGEEFLILLPHTDLTGARMIAERLSTLLSQLCIDYDGHVLQITISAGVSQICTSDDLLDHWIRRVDDLLYQAKHQGRNQVICTETAKE</sequence>
<dbReference type="FunFam" id="3.30.70.270:FF:000001">
    <property type="entry name" value="Diguanylate cyclase domain protein"/>
    <property type="match status" value="1"/>
</dbReference>
<dbReference type="AlphaFoldDB" id="A0A839IPW0"/>
<name>A0A839IPW0_9GAMM</name>
<comment type="cofactor">
    <cofactor evidence="1">
        <name>Mg(2+)</name>
        <dbReference type="ChEBI" id="CHEBI:18420"/>
    </cofactor>
</comment>
<keyword evidence="7" id="KW-1185">Reference proteome</keyword>
<feature type="domain" description="GGDEF" evidence="5">
    <location>
        <begin position="248"/>
        <end position="381"/>
    </location>
</feature>
<gene>
    <name evidence="6" type="ORF">H4O21_10275</name>
</gene>
<dbReference type="Pfam" id="PF00990">
    <property type="entry name" value="GGDEF"/>
    <property type="match status" value="1"/>
</dbReference>
<proteinExistence type="predicted"/>
<evidence type="ECO:0000313" key="7">
    <source>
        <dbReference type="Proteomes" id="UP000565262"/>
    </source>
</evidence>
<dbReference type="GO" id="GO:0043709">
    <property type="term" value="P:cell adhesion involved in single-species biofilm formation"/>
    <property type="evidence" value="ECO:0007669"/>
    <property type="project" value="TreeGrafter"/>
</dbReference>
<dbReference type="PANTHER" id="PTHR45138:SF9">
    <property type="entry name" value="DIGUANYLATE CYCLASE DGCM-RELATED"/>
    <property type="match status" value="1"/>
</dbReference>
<dbReference type="NCBIfam" id="TIGR00254">
    <property type="entry name" value="GGDEF"/>
    <property type="match status" value="1"/>
</dbReference>
<reference evidence="6 7" key="1">
    <citation type="submission" date="2020-08" db="EMBL/GenBank/DDBJ databases">
        <title>Oceanospirillum sp. nov. isolated from marine sediment.</title>
        <authorList>
            <person name="Ji X."/>
        </authorList>
    </citation>
    <scope>NUCLEOTIDE SEQUENCE [LARGE SCALE GENOMIC DNA]</scope>
    <source>
        <strain evidence="6 7">D5</strain>
    </source>
</reference>
<dbReference type="GO" id="GO:0052621">
    <property type="term" value="F:diguanylate cyclase activity"/>
    <property type="evidence" value="ECO:0007669"/>
    <property type="project" value="UniProtKB-EC"/>
</dbReference>
<dbReference type="InterPro" id="IPR050469">
    <property type="entry name" value="Diguanylate_Cyclase"/>
</dbReference>
<dbReference type="SUPFAM" id="SSF55073">
    <property type="entry name" value="Nucleotide cyclase"/>
    <property type="match status" value="1"/>
</dbReference>
<evidence type="ECO:0000256" key="1">
    <source>
        <dbReference type="ARBA" id="ARBA00001946"/>
    </source>
</evidence>
<evidence type="ECO:0000256" key="4">
    <source>
        <dbReference type="SAM" id="Coils"/>
    </source>
</evidence>
<dbReference type="EC" id="2.7.7.65" evidence="2"/>
<dbReference type="CDD" id="cd01949">
    <property type="entry name" value="GGDEF"/>
    <property type="match status" value="1"/>
</dbReference>
<evidence type="ECO:0000256" key="3">
    <source>
        <dbReference type="ARBA" id="ARBA00034247"/>
    </source>
</evidence>
<evidence type="ECO:0000313" key="6">
    <source>
        <dbReference type="EMBL" id="MBB1486998.1"/>
    </source>
</evidence>
<dbReference type="InterPro" id="IPR000160">
    <property type="entry name" value="GGDEF_dom"/>
</dbReference>
<comment type="catalytic activity">
    <reaction evidence="3">
        <text>2 GTP = 3',3'-c-di-GMP + 2 diphosphate</text>
        <dbReference type="Rhea" id="RHEA:24898"/>
        <dbReference type="ChEBI" id="CHEBI:33019"/>
        <dbReference type="ChEBI" id="CHEBI:37565"/>
        <dbReference type="ChEBI" id="CHEBI:58805"/>
        <dbReference type="EC" id="2.7.7.65"/>
    </reaction>
</comment>
<dbReference type="PANTHER" id="PTHR45138">
    <property type="entry name" value="REGULATORY COMPONENTS OF SENSORY TRANSDUCTION SYSTEM"/>
    <property type="match status" value="1"/>
</dbReference>
<organism evidence="6 7">
    <name type="scientific">Oceanospirillum sediminis</name>
    <dbReference type="NCBI Taxonomy" id="2760088"/>
    <lineage>
        <taxon>Bacteria</taxon>
        <taxon>Pseudomonadati</taxon>
        <taxon>Pseudomonadota</taxon>
        <taxon>Gammaproteobacteria</taxon>
        <taxon>Oceanospirillales</taxon>
        <taxon>Oceanospirillaceae</taxon>
        <taxon>Oceanospirillum</taxon>
    </lineage>
</organism>
<dbReference type="Gene3D" id="3.30.70.270">
    <property type="match status" value="1"/>
</dbReference>
<keyword evidence="4" id="KW-0175">Coiled coil</keyword>
<dbReference type="InterPro" id="IPR043128">
    <property type="entry name" value="Rev_trsase/Diguanyl_cyclase"/>
</dbReference>
<dbReference type="EMBL" id="JACJFM010000011">
    <property type="protein sequence ID" value="MBB1486998.1"/>
    <property type="molecule type" value="Genomic_DNA"/>
</dbReference>
<comment type="caution">
    <text evidence="6">The sequence shown here is derived from an EMBL/GenBank/DDBJ whole genome shotgun (WGS) entry which is preliminary data.</text>
</comment>
<accession>A0A839IPW0</accession>
<dbReference type="GO" id="GO:0005886">
    <property type="term" value="C:plasma membrane"/>
    <property type="evidence" value="ECO:0007669"/>
    <property type="project" value="TreeGrafter"/>
</dbReference>
<feature type="coiled-coil region" evidence="4">
    <location>
        <begin position="193"/>
        <end position="220"/>
    </location>
</feature>
<dbReference type="PROSITE" id="PS50887">
    <property type="entry name" value="GGDEF"/>
    <property type="match status" value="1"/>
</dbReference>
<dbReference type="InterPro" id="IPR029787">
    <property type="entry name" value="Nucleotide_cyclase"/>
</dbReference>
<dbReference type="GO" id="GO:1902201">
    <property type="term" value="P:negative regulation of bacterial-type flagellum-dependent cell motility"/>
    <property type="evidence" value="ECO:0007669"/>
    <property type="project" value="TreeGrafter"/>
</dbReference>
<dbReference type="Proteomes" id="UP000565262">
    <property type="component" value="Unassembled WGS sequence"/>
</dbReference>